<dbReference type="Proteomes" id="UP000004110">
    <property type="component" value="Unassembled WGS sequence"/>
</dbReference>
<proteinExistence type="predicted"/>
<reference evidence="1" key="2">
    <citation type="submission" date="2013-11" db="EMBL/GenBank/DDBJ databases">
        <title>Draft genome sequence of Bacteroides uniformis (ATCC 8492).</title>
        <authorList>
            <person name="Sudarsanam P."/>
            <person name="Ley R."/>
            <person name="Guruge J."/>
            <person name="Turnbaugh P.J."/>
            <person name="Mahowald M."/>
            <person name="Liep D."/>
            <person name="Gordon J."/>
        </authorList>
    </citation>
    <scope>NUCLEOTIDE SEQUENCE</scope>
    <source>
        <strain evidence="1">ATCC 8492</strain>
    </source>
</reference>
<name>A0ABC9NDE5_BACUC</name>
<keyword evidence="2" id="KW-1185">Reference proteome</keyword>
<dbReference type="EMBL" id="AAYH02000041">
    <property type="protein sequence ID" value="EDO54643.1"/>
    <property type="molecule type" value="Genomic_DNA"/>
</dbReference>
<evidence type="ECO:0000313" key="1">
    <source>
        <dbReference type="EMBL" id="EDO54643.1"/>
    </source>
</evidence>
<protein>
    <submittedName>
        <fullName evidence="1">Uncharacterized protein</fullName>
    </submittedName>
</protein>
<gene>
    <name evidence="1" type="ORF">BACUNI_01626</name>
</gene>
<evidence type="ECO:0000313" key="2">
    <source>
        <dbReference type="Proteomes" id="UP000004110"/>
    </source>
</evidence>
<sequence length="35" mass="4089">MQGVLLFSYLLFLELESTKIEIISLSLQHFNVQMC</sequence>
<organism evidence="1 2">
    <name type="scientific">Bacteroides uniformis (strain ATCC 8492 / DSM 6597 / CCUG 4942 / CIP 103695 / JCM 5828 / KCTC 5204 / NCTC 13054 / VPI 0061)</name>
    <dbReference type="NCBI Taxonomy" id="411479"/>
    <lineage>
        <taxon>Bacteria</taxon>
        <taxon>Pseudomonadati</taxon>
        <taxon>Bacteroidota</taxon>
        <taxon>Bacteroidia</taxon>
        <taxon>Bacteroidales</taxon>
        <taxon>Bacteroidaceae</taxon>
        <taxon>Bacteroides</taxon>
    </lineage>
</organism>
<reference evidence="1" key="1">
    <citation type="submission" date="2007-06" db="EMBL/GenBank/DDBJ databases">
        <authorList>
            <person name="Fulton L."/>
            <person name="Clifton S."/>
            <person name="Fulton B."/>
            <person name="Xu J."/>
            <person name="Minx P."/>
            <person name="Pepin K.H."/>
            <person name="Johnson M."/>
            <person name="Thiruvilangam P."/>
            <person name="Bhonagiri V."/>
            <person name="Nash W.E."/>
            <person name="Mardis E.R."/>
            <person name="Wilson R.K."/>
        </authorList>
    </citation>
    <scope>NUCLEOTIDE SEQUENCE [LARGE SCALE GENOMIC DNA]</scope>
    <source>
        <strain evidence="1">ATCC 8492</strain>
    </source>
</reference>
<dbReference type="AlphaFoldDB" id="A0ABC9NDE5"/>
<accession>A0ABC9NDE5</accession>
<comment type="caution">
    <text evidence="1">The sequence shown here is derived from an EMBL/GenBank/DDBJ whole genome shotgun (WGS) entry which is preliminary data.</text>
</comment>